<dbReference type="InterPro" id="IPR000742">
    <property type="entry name" value="EGF"/>
</dbReference>
<protein>
    <recommendedName>
        <fullName evidence="2">EGF-like domain-containing protein</fullName>
    </recommendedName>
</protein>
<dbReference type="EMBL" id="SUNJ01012496">
    <property type="protein sequence ID" value="TPP57998.1"/>
    <property type="molecule type" value="Genomic_DNA"/>
</dbReference>
<feature type="domain" description="EGF-like" evidence="2">
    <location>
        <begin position="61"/>
        <end position="72"/>
    </location>
</feature>
<feature type="transmembrane region" description="Helical" evidence="1">
    <location>
        <begin position="78"/>
        <end position="105"/>
    </location>
</feature>
<dbReference type="OrthoDB" id="6235225at2759"/>
<comment type="caution">
    <text evidence="3">The sequence shown here is derived from an EMBL/GenBank/DDBJ whole genome shotgun (WGS) entry which is preliminary data.</text>
</comment>
<keyword evidence="4" id="KW-1185">Reference proteome</keyword>
<dbReference type="Gene3D" id="2.10.25.10">
    <property type="entry name" value="Laminin"/>
    <property type="match status" value="1"/>
</dbReference>
<reference evidence="3 4" key="1">
    <citation type="submission" date="2019-04" db="EMBL/GenBank/DDBJ databases">
        <title>Annotation for the trematode Fasciola gigantica.</title>
        <authorList>
            <person name="Choi Y.-J."/>
        </authorList>
    </citation>
    <scope>NUCLEOTIDE SEQUENCE [LARGE SCALE GENOMIC DNA]</scope>
    <source>
        <strain evidence="3">Uganda_cow_1</strain>
    </source>
</reference>
<evidence type="ECO:0000313" key="3">
    <source>
        <dbReference type="EMBL" id="TPP57998.1"/>
    </source>
</evidence>
<organism evidence="3 4">
    <name type="scientific">Fasciola gigantica</name>
    <name type="common">Giant liver fluke</name>
    <dbReference type="NCBI Taxonomy" id="46835"/>
    <lineage>
        <taxon>Eukaryota</taxon>
        <taxon>Metazoa</taxon>
        <taxon>Spiralia</taxon>
        <taxon>Lophotrochozoa</taxon>
        <taxon>Platyhelminthes</taxon>
        <taxon>Trematoda</taxon>
        <taxon>Digenea</taxon>
        <taxon>Plagiorchiida</taxon>
        <taxon>Echinostomata</taxon>
        <taxon>Echinostomatoidea</taxon>
        <taxon>Fasciolidae</taxon>
        <taxon>Fasciola</taxon>
    </lineage>
</organism>
<keyword evidence="1" id="KW-0812">Transmembrane</keyword>
<dbReference type="SUPFAM" id="SSF57196">
    <property type="entry name" value="EGF/Laminin"/>
    <property type="match status" value="1"/>
</dbReference>
<dbReference type="STRING" id="46835.A0A504YI71"/>
<evidence type="ECO:0000313" key="4">
    <source>
        <dbReference type="Proteomes" id="UP000316759"/>
    </source>
</evidence>
<proteinExistence type="predicted"/>
<dbReference type="AlphaFoldDB" id="A0A504YI71"/>
<sequence>MMGADHSKDFEQLPSVDKLPDSIGCDSKGTVLCKESSLNCLNGGVCALFMRENDDTCVEKCKCPPAYMGDHCEFYVGFYSATIGLVVGLFLAILLIIFIGIFIWYCW</sequence>
<keyword evidence="1" id="KW-0472">Membrane</keyword>
<evidence type="ECO:0000259" key="2">
    <source>
        <dbReference type="PROSITE" id="PS00022"/>
    </source>
</evidence>
<name>A0A504YI71_FASGI</name>
<dbReference type="PROSITE" id="PS00022">
    <property type="entry name" value="EGF_1"/>
    <property type="match status" value="1"/>
</dbReference>
<keyword evidence="1" id="KW-1133">Transmembrane helix</keyword>
<dbReference type="Proteomes" id="UP000316759">
    <property type="component" value="Unassembled WGS sequence"/>
</dbReference>
<accession>A0A504YI71</accession>
<gene>
    <name evidence="3" type="ORF">FGIG_00060</name>
</gene>
<evidence type="ECO:0000256" key="1">
    <source>
        <dbReference type="SAM" id="Phobius"/>
    </source>
</evidence>